<accession>A0A0Q3VIE8</accession>
<proteinExistence type="predicted"/>
<sequence>MRINVQNATDEGFPFIQVTNMPITQIYMIVQAVTEAAHTQTGRNTNKKVPEQQKILFCCPGTFVFKQ</sequence>
<name>A0A0Q3VIE8_9BACI</name>
<reference evidence="1 2" key="1">
    <citation type="submission" date="2015-09" db="EMBL/GenBank/DDBJ databases">
        <title>Genome sequencing project for genomic taxonomy and phylogenomics of Bacillus-like bacteria.</title>
        <authorList>
            <person name="Liu B."/>
            <person name="Wang J."/>
            <person name="Zhu Y."/>
            <person name="Liu G."/>
            <person name="Chen Q."/>
            <person name="Chen Z."/>
            <person name="Lan J."/>
            <person name="Che J."/>
            <person name="Ge C."/>
            <person name="Shi H."/>
            <person name="Pan Z."/>
            <person name="Liu X."/>
        </authorList>
    </citation>
    <scope>NUCLEOTIDE SEQUENCE [LARGE SCALE GENOMIC DNA]</scope>
    <source>
        <strain evidence="1 2">FJAT-18043</strain>
    </source>
</reference>
<dbReference type="Proteomes" id="UP000050996">
    <property type="component" value="Unassembled WGS sequence"/>
</dbReference>
<keyword evidence="2" id="KW-1185">Reference proteome</keyword>
<evidence type="ECO:0000313" key="1">
    <source>
        <dbReference type="EMBL" id="KQL19898.1"/>
    </source>
</evidence>
<organism evidence="1 2">
    <name type="scientific">Cytobacillus solani</name>
    <dbReference type="NCBI Taxonomy" id="1637975"/>
    <lineage>
        <taxon>Bacteria</taxon>
        <taxon>Bacillati</taxon>
        <taxon>Bacillota</taxon>
        <taxon>Bacilli</taxon>
        <taxon>Bacillales</taxon>
        <taxon>Bacillaceae</taxon>
        <taxon>Cytobacillus</taxon>
    </lineage>
</organism>
<protein>
    <submittedName>
        <fullName evidence="1">Uncharacterized protein</fullName>
    </submittedName>
</protein>
<dbReference type="AlphaFoldDB" id="A0A0Q3VIE8"/>
<gene>
    <name evidence="1" type="ORF">AN957_15885</name>
</gene>
<evidence type="ECO:0000313" key="2">
    <source>
        <dbReference type="Proteomes" id="UP000050996"/>
    </source>
</evidence>
<comment type="caution">
    <text evidence="1">The sequence shown here is derived from an EMBL/GenBank/DDBJ whole genome shotgun (WGS) entry which is preliminary data.</text>
</comment>
<dbReference type="EMBL" id="LJIX01000006">
    <property type="protein sequence ID" value="KQL19898.1"/>
    <property type="molecule type" value="Genomic_DNA"/>
</dbReference>